<keyword evidence="7" id="KW-0175">Coiled coil</keyword>
<dbReference type="STRING" id="1643428.GCA_001442855_00356"/>
<dbReference type="PANTHER" id="PTHR37485">
    <property type="entry name" value="CELL DIVISION PROTEIN FTSB"/>
    <property type="match status" value="1"/>
</dbReference>
<name>A0A0S4MSE1_9BACT</name>
<dbReference type="InterPro" id="IPR007060">
    <property type="entry name" value="FtsL/DivIC"/>
</dbReference>
<organism evidence="8 9">
    <name type="scientific">Candidatus Thermokryptus mobilis</name>
    <dbReference type="NCBI Taxonomy" id="1643428"/>
    <lineage>
        <taxon>Bacteria</taxon>
        <taxon>Pseudomonadati</taxon>
        <taxon>Candidatus Kryptoniota</taxon>
        <taxon>Candidatus Thermokryptus</taxon>
    </lineage>
</organism>
<dbReference type="RefSeq" id="WP_140944171.1">
    <property type="nucleotide sequence ID" value="NZ_FAOO01000002.1"/>
</dbReference>
<dbReference type="AlphaFoldDB" id="A0A0S4MSE1"/>
<keyword evidence="3" id="KW-0812">Transmembrane</keyword>
<gene>
    <name evidence="8" type="ORF">JGI1_00369</name>
</gene>
<evidence type="ECO:0000256" key="6">
    <source>
        <dbReference type="ARBA" id="ARBA00023306"/>
    </source>
</evidence>
<dbReference type="PANTHER" id="PTHR37485:SF1">
    <property type="entry name" value="CELL DIVISION PROTEIN FTSB"/>
    <property type="match status" value="1"/>
</dbReference>
<keyword evidence="1" id="KW-1003">Cell membrane</keyword>
<evidence type="ECO:0000256" key="4">
    <source>
        <dbReference type="ARBA" id="ARBA00022989"/>
    </source>
</evidence>
<proteinExistence type="predicted"/>
<dbReference type="GO" id="GO:0030428">
    <property type="term" value="C:cell septum"/>
    <property type="evidence" value="ECO:0007669"/>
    <property type="project" value="TreeGrafter"/>
</dbReference>
<evidence type="ECO:0000256" key="7">
    <source>
        <dbReference type="SAM" id="Coils"/>
    </source>
</evidence>
<keyword evidence="5" id="KW-0472">Membrane</keyword>
<keyword evidence="9" id="KW-1185">Reference proteome</keyword>
<keyword evidence="6" id="KW-0131">Cell cycle</keyword>
<feature type="coiled-coil region" evidence="7">
    <location>
        <begin position="34"/>
        <end position="68"/>
    </location>
</feature>
<dbReference type="Proteomes" id="UP000320623">
    <property type="component" value="Unassembled WGS sequence"/>
</dbReference>
<keyword evidence="4" id="KW-1133">Transmembrane helix</keyword>
<reference evidence="9" key="1">
    <citation type="submission" date="2015-11" db="EMBL/GenBank/DDBJ databases">
        <authorList>
            <person name="Varghese N."/>
        </authorList>
    </citation>
    <scope>NUCLEOTIDE SEQUENCE [LARGE SCALE GENOMIC DNA]</scope>
</reference>
<evidence type="ECO:0000256" key="2">
    <source>
        <dbReference type="ARBA" id="ARBA00022618"/>
    </source>
</evidence>
<sequence>MRRFFSNPANLFFSAVILALVFYLLFAKKGLVQRIKLEFESRKLKKEIELLQMQNEQLRKKIHELETNPKAIEKIAREKYGMVKEGEEIFRIKEK</sequence>
<evidence type="ECO:0000256" key="5">
    <source>
        <dbReference type="ARBA" id="ARBA00023136"/>
    </source>
</evidence>
<dbReference type="Pfam" id="PF04977">
    <property type="entry name" value="DivIC"/>
    <property type="match status" value="1"/>
</dbReference>
<dbReference type="InterPro" id="IPR023081">
    <property type="entry name" value="Cell_div_FtsB"/>
</dbReference>
<dbReference type="OrthoDB" id="9813578at2"/>
<keyword evidence="2 8" id="KW-0132">Cell division</keyword>
<evidence type="ECO:0000256" key="1">
    <source>
        <dbReference type="ARBA" id="ARBA00022475"/>
    </source>
</evidence>
<accession>A0A0S4MSE1</accession>
<evidence type="ECO:0000313" key="9">
    <source>
        <dbReference type="Proteomes" id="UP000320623"/>
    </source>
</evidence>
<dbReference type="EMBL" id="FAOO01000002">
    <property type="protein sequence ID" value="CUU01898.1"/>
    <property type="molecule type" value="Genomic_DNA"/>
</dbReference>
<protein>
    <submittedName>
        <fullName evidence="8">Cell division protein FtsB</fullName>
    </submittedName>
</protein>
<evidence type="ECO:0000313" key="8">
    <source>
        <dbReference type="EMBL" id="CUU01898.1"/>
    </source>
</evidence>
<dbReference type="GO" id="GO:0043093">
    <property type="term" value="P:FtsZ-dependent cytokinesis"/>
    <property type="evidence" value="ECO:0007669"/>
    <property type="project" value="TreeGrafter"/>
</dbReference>
<evidence type="ECO:0000256" key="3">
    <source>
        <dbReference type="ARBA" id="ARBA00022692"/>
    </source>
</evidence>